<dbReference type="OrthoDB" id="766447at2"/>
<accession>A0A1H6MHI9</accession>
<reference evidence="1 2" key="1">
    <citation type="submission" date="2016-10" db="EMBL/GenBank/DDBJ databases">
        <authorList>
            <person name="de Groot N.N."/>
        </authorList>
    </citation>
    <scope>NUCLEOTIDE SEQUENCE [LARGE SCALE GENOMIC DNA]</scope>
    <source>
        <strain evidence="1 2">CGMCC 1.10825</strain>
    </source>
</reference>
<gene>
    <name evidence="1" type="ORF">SAMN02927937_02559</name>
</gene>
<evidence type="ECO:0008006" key="3">
    <source>
        <dbReference type="Google" id="ProtNLM"/>
    </source>
</evidence>
<dbReference type="EMBL" id="FNXE01000048">
    <property type="protein sequence ID" value="SEH98737.1"/>
    <property type="molecule type" value="Genomic_DNA"/>
</dbReference>
<dbReference type="PROSITE" id="PS51257">
    <property type="entry name" value="PROKAR_LIPOPROTEIN"/>
    <property type="match status" value="1"/>
</dbReference>
<proteinExistence type="predicted"/>
<evidence type="ECO:0000313" key="2">
    <source>
        <dbReference type="Proteomes" id="UP000199634"/>
    </source>
</evidence>
<sequence length="199" mass="22702">MNRILLFLILISFTISCGNSDREKQLHDRERALQIRIDSFAAKENEYRALLQMKDSIAVLDSIKKLTDSINLTAVKPWADSLAGKWNGRLICVESNCNDYVIGDQRVNTWNFANDTLKLYASLLNNKNEIVRTYDAVFNGDDIVLSHKTDPSVAKNVQIRTILNNIQKDKLTGTYTIIKNNDCIAKFSIEFTRPSNRTK</sequence>
<evidence type="ECO:0000313" key="1">
    <source>
        <dbReference type="EMBL" id="SEH98737.1"/>
    </source>
</evidence>
<dbReference type="RefSeq" id="WP_091101823.1">
    <property type="nucleotide sequence ID" value="NZ_FNXE01000048.1"/>
</dbReference>
<protein>
    <recommendedName>
        <fullName evidence="3">Lipoprotein</fullName>
    </recommendedName>
</protein>
<dbReference type="Proteomes" id="UP000199634">
    <property type="component" value="Unassembled WGS sequence"/>
</dbReference>
<dbReference type="AlphaFoldDB" id="A0A1H6MHI9"/>
<dbReference type="STRING" id="1159016.SAMN02927937_02559"/>
<organism evidence="1 2">
    <name type="scientific">Paenimyroides marinum</name>
    <dbReference type="NCBI Taxonomy" id="1159016"/>
    <lineage>
        <taxon>Bacteria</taxon>
        <taxon>Pseudomonadati</taxon>
        <taxon>Bacteroidota</taxon>
        <taxon>Flavobacteriia</taxon>
        <taxon>Flavobacteriales</taxon>
        <taxon>Flavobacteriaceae</taxon>
        <taxon>Paenimyroides</taxon>
    </lineage>
</organism>
<keyword evidence="2" id="KW-1185">Reference proteome</keyword>
<name>A0A1H6MHI9_9FLAO</name>